<keyword evidence="2" id="KW-1185">Reference proteome</keyword>
<comment type="caution">
    <text evidence="1">The sequence shown here is derived from an EMBL/GenBank/DDBJ whole genome shotgun (WGS) entry which is preliminary data.</text>
</comment>
<proteinExistence type="predicted"/>
<name>A0A9N7ZCI1_PLEPL</name>
<sequence>MMQTTFALRRQTIVMSCPPVKQLLDLWPALRMQSEVFAEFQRITNQNLSNTFYAELDRHTPRLMALFRQKASRTGKNADALAEISSP</sequence>
<evidence type="ECO:0000313" key="1">
    <source>
        <dbReference type="EMBL" id="CAB1456764.1"/>
    </source>
</evidence>
<dbReference type="PANTHER" id="PTHR31025">
    <property type="entry name" value="SI:CH211-196P9.1-RELATED"/>
    <property type="match status" value="1"/>
</dbReference>
<gene>
    <name evidence="1" type="ORF">PLEPLA_LOCUS44556</name>
</gene>
<dbReference type="Proteomes" id="UP001153269">
    <property type="component" value="Unassembled WGS sequence"/>
</dbReference>
<accession>A0A9N7ZCI1</accession>
<reference evidence="1" key="1">
    <citation type="submission" date="2020-03" db="EMBL/GenBank/DDBJ databases">
        <authorList>
            <person name="Weist P."/>
        </authorList>
    </citation>
    <scope>NUCLEOTIDE SEQUENCE</scope>
</reference>
<dbReference type="AlphaFoldDB" id="A0A9N7ZCI1"/>
<protein>
    <submittedName>
        <fullName evidence="1">Uncharacterized protein</fullName>
    </submittedName>
</protein>
<evidence type="ECO:0000313" key="2">
    <source>
        <dbReference type="Proteomes" id="UP001153269"/>
    </source>
</evidence>
<dbReference type="EMBL" id="CADEAL010004310">
    <property type="protein sequence ID" value="CAB1456764.1"/>
    <property type="molecule type" value="Genomic_DNA"/>
</dbReference>
<dbReference type="PANTHER" id="PTHR31025:SF19">
    <property type="entry name" value="SI:CH73-42K18.1-RELATED"/>
    <property type="match status" value="1"/>
</dbReference>
<organism evidence="1 2">
    <name type="scientific">Pleuronectes platessa</name>
    <name type="common">European plaice</name>
    <dbReference type="NCBI Taxonomy" id="8262"/>
    <lineage>
        <taxon>Eukaryota</taxon>
        <taxon>Metazoa</taxon>
        <taxon>Chordata</taxon>
        <taxon>Craniata</taxon>
        <taxon>Vertebrata</taxon>
        <taxon>Euteleostomi</taxon>
        <taxon>Actinopterygii</taxon>
        <taxon>Neopterygii</taxon>
        <taxon>Teleostei</taxon>
        <taxon>Neoteleostei</taxon>
        <taxon>Acanthomorphata</taxon>
        <taxon>Carangaria</taxon>
        <taxon>Pleuronectiformes</taxon>
        <taxon>Pleuronectoidei</taxon>
        <taxon>Pleuronectidae</taxon>
        <taxon>Pleuronectes</taxon>
    </lineage>
</organism>